<dbReference type="InterPro" id="IPR035644">
    <property type="entry name" value="MraZ_C"/>
</dbReference>
<evidence type="ECO:0000256" key="2">
    <source>
        <dbReference type="ARBA" id="ARBA00022490"/>
    </source>
</evidence>
<comment type="subcellular location">
    <subcellularLocation>
        <location evidence="7">Cytoplasm</location>
        <location evidence="7">Nucleoid</location>
    </subcellularLocation>
</comment>
<dbReference type="GO" id="GO:2000143">
    <property type="term" value="P:negative regulation of DNA-templated transcription initiation"/>
    <property type="evidence" value="ECO:0007669"/>
    <property type="project" value="TreeGrafter"/>
</dbReference>
<proteinExistence type="inferred from homology"/>
<gene>
    <name evidence="7" type="primary">mraZ</name>
    <name evidence="9" type="ordered locus">Spirs_1544</name>
</gene>
<dbReference type="CDD" id="cd16320">
    <property type="entry name" value="MraZ_N"/>
    <property type="match status" value="1"/>
</dbReference>
<dbReference type="GO" id="GO:0000976">
    <property type="term" value="F:transcription cis-regulatory region binding"/>
    <property type="evidence" value="ECO:0007669"/>
    <property type="project" value="TreeGrafter"/>
</dbReference>
<dbReference type="KEGG" id="ssm:Spirs_1544"/>
<evidence type="ECO:0000256" key="4">
    <source>
        <dbReference type="ARBA" id="ARBA00023015"/>
    </source>
</evidence>
<dbReference type="InterPro" id="IPR007159">
    <property type="entry name" value="SpoVT-AbrB_dom"/>
</dbReference>
<dbReference type="OrthoDB" id="9807753at2"/>
<dbReference type="Pfam" id="PF02381">
    <property type="entry name" value="MraZ"/>
    <property type="match status" value="2"/>
</dbReference>
<dbReference type="EMBL" id="CP002116">
    <property type="protein sequence ID" value="ADK80671.1"/>
    <property type="molecule type" value="Genomic_DNA"/>
</dbReference>
<dbReference type="InterPro" id="IPR035642">
    <property type="entry name" value="MraZ_N"/>
</dbReference>
<keyword evidence="4 7" id="KW-0805">Transcription regulation</keyword>
<keyword evidence="10" id="KW-1185">Reference proteome</keyword>
<dbReference type="InterPro" id="IPR003444">
    <property type="entry name" value="MraZ"/>
</dbReference>
<keyword evidence="5 7" id="KW-0238">DNA-binding</keyword>
<evidence type="ECO:0000313" key="10">
    <source>
        <dbReference type="Proteomes" id="UP000002318"/>
    </source>
</evidence>
<dbReference type="InterPro" id="IPR037914">
    <property type="entry name" value="SpoVT-AbrB_sf"/>
</dbReference>
<dbReference type="GO" id="GO:0005737">
    <property type="term" value="C:cytoplasm"/>
    <property type="evidence" value="ECO:0007669"/>
    <property type="project" value="UniProtKB-UniRule"/>
</dbReference>
<dbReference type="CDD" id="cd16321">
    <property type="entry name" value="MraZ_C"/>
    <property type="match status" value="1"/>
</dbReference>
<accession>E1R5Q6</accession>
<comment type="subunit">
    <text evidence="7">Forms oligomers.</text>
</comment>
<keyword evidence="3" id="KW-0677">Repeat</keyword>
<dbReference type="eggNOG" id="COG2001">
    <property type="taxonomic scope" value="Bacteria"/>
</dbReference>
<keyword evidence="6 7" id="KW-0804">Transcription</keyword>
<dbReference type="PROSITE" id="PS51740">
    <property type="entry name" value="SPOVT_ABRB"/>
    <property type="match status" value="2"/>
</dbReference>
<dbReference type="PANTHER" id="PTHR34701:SF1">
    <property type="entry name" value="TRANSCRIPTIONAL REGULATOR MRAZ"/>
    <property type="match status" value="1"/>
</dbReference>
<sequence length="151" mass="17009">MFMGEYRNSIDEKGRLMIPSRLRSEVTGNVVVVTRGVDTCLWLFPPEQWKKIAHSIMGSSSLFKSKTRLLQRRIIAPAQECEIDRSGRITIPPTLRDSAGIELKKEAVILGIDSYLEVWDTDAYRSYLDESESEFLAAAEELGDVLATPSE</sequence>
<evidence type="ECO:0000256" key="3">
    <source>
        <dbReference type="ARBA" id="ARBA00022737"/>
    </source>
</evidence>
<evidence type="ECO:0000313" key="9">
    <source>
        <dbReference type="EMBL" id="ADK80671.1"/>
    </source>
</evidence>
<dbReference type="HOGENOM" id="CLU_107907_0_2_12"/>
<dbReference type="GO" id="GO:0003700">
    <property type="term" value="F:DNA-binding transcription factor activity"/>
    <property type="evidence" value="ECO:0007669"/>
    <property type="project" value="UniProtKB-UniRule"/>
</dbReference>
<protein>
    <recommendedName>
        <fullName evidence="1 7">Transcriptional regulator MraZ</fullName>
    </recommendedName>
</protein>
<feature type="domain" description="SpoVT-AbrB" evidence="8">
    <location>
        <begin position="5"/>
        <end position="48"/>
    </location>
</feature>
<dbReference type="InterPro" id="IPR038619">
    <property type="entry name" value="MraZ_sf"/>
</dbReference>
<dbReference type="GO" id="GO:0009295">
    <property type="term" value="C:nucleoid"/>
    <property type="evidence" value="ECO:0007669"/>
    <property type="project" value="UniProtKB-SubCell"/>
</dbReference>
<comment type="similarity">
    <text evidence="7">Belongs to the MraZ family.</text>
</comment>
<evidence type="ECO:0000256" key="6">
    <source>
        <dbReference type="ARBA" id="ARBA00023163"/>
    </source>
</evidence>
<dbReference type="PANTHER" id="PTHR34701">
    <property type="entry name" value="TRANSCRIPTIONAL REGULATOR MRAZ"/>
    <property type="match status" value="1"/>
</dbReference>
<evidence type="ECO:0000256" key="7">
    <source>
        <dbReference type="HAMAP-Rule" id="MF_01008"/>
    </source>
</evidence>
<evidence type="ECO:0000256" key="5">
    <source>
        <dbReference type="ARBA" id="ARBA00023125"/>
    </source>
</evidence>
<dbReference type="AlphaFoldDB" id="E1R5Q6"/>
<dbReference type="HAMAP" id="MF_01008">
    <property type="entry name" value="MraZ"/>
    <property type="match status" value="1"/>
</dbReference>
<name>E1R5Q6_SEDSS</name>
<feature type="domain" description="SpoVT-AbrB" evidence="8">
    <location>
        <begin position="78"/>
        <end position="123"/>
    </location>
</feature>
<dbReference type="Proteomes" id="UP000002318">
    <property type="component" value="Chromosome"/>
</dbReference>
<dbReference type="SUPFAM" id="SSF89447">
    <property type="entry name" value="AbrB/MazE/MraZ-like"/>
    <property type="match status" value="1"/>
</dbReference>
<dbReference type="NCBIfam" id="TIGR00242">
    <property type="entry name" value="division/cell wall cluster transcriptional repressor MraZ"/>
    <property type="match status" value="1"/>
</dbReference>
<dbReference type="RefSeq" id="WP_013254135.1">
    <property type="nucleotide sequence ID" value="NC_014364.1"/>
</dbReference>
<dbReference type="STRING" id="573413.Spirs_1544"/>
<evidence type="ECO:0000256" key="1">
    <source>
        <dbReference type="ARBA" id="ARBA00013860"/>
    </source>
</evidence>
<reference evidence="9 10" key="1">
    <citation type="journal article" date="2010" name="Stand. Genomic Sci.">
        <title>Complete genome sequence of Spirochaeta smaragdinae type strain (SEBR 4228).</title>
        <authorList>
            <person name="Mavromatis K."/>
            <person name="Yasawong M."/>
            <person name="Chertkov O."/>
            <person name="Lapidus A."/>
            <person name="Lucas S."/>
            <person name="Nolan M."/>
            <person name="Del Rio T.G."/>
            <person name="Tice H."/>
            <person name="Cheng J.F."/>
            <person name="Pitluck S."/>
            <person name="Liolios K."/>
            <person name="Ivanova N."/>
            <person name="Tapia R."/>
            <person name="Han C."/>
            <person name="Bruce D."/>
            <person name="Goodwin L."/>
            <person name="Pati A."/>
            <person name="Chen A."/>
            <person name="Palaniappan K."/>
            <person name="Land M."/>
            <person name="Hauser L."/>
            <person name="Chang Y.J."/>
            <person name="Jeffries C.D."/>
            <person name="Detter J.C."/>
            <person name="Rohde M."/>
            <person name="Brambilla E."/>
            <person name="Spring S."/>
            <person name="Goker M."/>
            <person name="Sikorski J."/>
            <person name="Woyke T."/>
            <person name="Bristow J."/>
            <person name="Eisen J.A."/>
            <person name="Markowitz V."/>
            <person name="Hugenholtz P."/>
            <person name="Klenk H.P."/>
            <person name="Kyrpides N.C."/>
        </authorList>
    </citation>
    <scope>NUCLEOTIDE SEQUENCE [LARGE SCALE GENOMIC DNA]</scope>
    <source>
        <strain evidence="10">DSM 11293 / JCM 15392 / SEBR 4228</strain>
    </source>
</reference>
<organism evidence="9 10">
    <name type="scientific">Sediminispirochaeta smaragdinae (strain DSM 11293 / JCM 15392 / SEBR 4228)</name>
    <name type="common">Spirochaeta smaragdinae</name>
    <dbReference type="NCBI Taxonomy" id="573413"/>
    <lineage>
        <taxon>Bacteria</taxon>
        <taxon>Pseudomonadati</taxon>
        <taxon>Spirochaetota</taxon>
        <taxon>Spirochaetia</taxon>
        <taxon>Spirochaetales</taxon>
        <taxon>Spirochaetaceae</taxon>
        <taxon>Sediminispirochaeta</taxon>
    </lineage>
</organism>
<evidence type="ECO:0000259" key="8">
    <source>
        <dbReference type="PROSITE" id="PS51740"/>
    </source>
</evidence>
<dbReference type="InterPro" id="IPR020603">
    <property type="entry name" value="MraZ_dom"/>
</dbReference>
<dbReference type="Gene3D" id="3.40.1550.20">
    <property type="entry name" value="Transcriptional regulator MraZ domain"/>
    <property type="match status" value="1"/>
</dbReference>
<keyword evidence="2 7" id="KW-0963">Cytoplasm</keyword>